<dbReference type="PANTHER" id="PTHR43625">
    <property type="entry name" value="AFLATOXIN B1 ALDEHYDE REDUCTASE"/>
    <property type="match status" value="1"/>
</dbReference>
<dbReference type="Pfam" id="PF00248">
    <property type="entry name" value="Aldo_ket_red"/>
    <property type="match status" value="1"/>
</dbReference>
<sequence>MNNKLTTLGGTASDVTVGKIAHGLMRMTWTAVPTPDEVAFEAIKAGVDTLPPDAKMILNSGEFYATDGSTANLDLLARFYEKYPDYAKKTFLSVKGKVGSSPENLRRSVDLINEKLRGTKKLDLYESARVDPSLPIEEAIQTLVVLKNEGKFGHIGMSESKAETLRRANAVHPIAAVEIEVSPWSYESETKKVIATAKELNIAVVAYSPLGQGIFAGTISKPEDLSADDYRRKFTRFKEENINHNLTIVNALSQLANKKGVTPAQLSISWVSSLGQHVIPLHGSSQCKRTLENLGASDIKLSAEELKEIHEILVNHEVKGDRYFGDDKAAMLWG</sequence>
<dbReference type="GO" id="GO:0005737">
    <property type="term" value="C:cytoplasm"/>
    <property type="evidence" value="ECO:0007669"/>
    <property type="project" value="TreeGrafter"/>
</dbReference>
<proteinExistence type="predicted"/>
<dbReference type="CDD" id="cd19077">
    <property type="entry name" value="AKR_AKR8A1-2"/>
    <property type="match status" value="1"/>
</dbReference>
<accession>A0A0C3BLK5</accession>
<evidence type="ECO:0000313" key="4">
    <source>
        <dbReference type="Proteomes" id="UP000054166"/>
    </source>
</evidence>
<dbReference type="InterPro" id="IPR023210">
    <property type="entry name" value="NADP_OxRdtase_dom"/>
</dbReference>
<keyword evidence="4" id="KW-1185">Reference proteome</keyword>
<dbReference type="EMBL" id="KN832979">
    <property type="protein sequence ID" value="KIM87333.1"/>
    <property type="molecule type" value="Genomic_DNA"/>
</dbReference>
<reference evidence="4" key="2">
    <citation type="submission" date="2015-01" db="EMBL/GenBank/DDBJ databases">
        <title>Evolutionary Origins and Diversification of the Mycorrhizal Mutualists.</title>
        <authorList>
            <consortium name="DOE Joint Genome Institute"/>
            <consortium name="Mycorrhizal Genomics Consortium"/>
            <person name="Kohler A."/>
            <person name="Kuo A."/>
            <person name="Nagy L.G."/>
            <person name="Floudas D."/>
            <person name="Copeland A."/>
            <person name="Barry K.W."/>
            <person name="Cichocki N."/>
            <person name="Veneault-Fourrey C."/>
            <person name="LaButti K."/>
            <person name="Lindquist E.A."/>
            <person name="Lipzen A."/>
            <person name="Lundell T."/>
            <person name="Morin E."/>
            <person name="Murat C."/>
            <person name="Riley R."/>
            <person name="Ohm R."/>
            <person name="Sun H."/>
            <person name="Tunlid A."/>
            <person name="Henrissat B."/>
            <person name="Grigoriev I.V."/>
            <person name="Hibbett D.S."/>
            <person name="Martin F."/>
        </authorList>
    </citation>
    <scope>NUCLEOTIDE SEQUENCE [LARGE SCALE GENOMIC DNA]</scope>
    <source>
        <strain evidence="4">F 1598</strain>
    </source>
</reference>
<dbReference type="GO" id="GO:0016491">
    <property type="term" value="F:oxidoreductase activity"/>
    <property type="evidence" value="ECO:0007669"/>
    <property type="project" value="UniProtKB-KW"/>
</dbReference>
<dbReference type="STRING" id="765440.A0A0C3BLK5"/>
<reference evidence="3 4" key="1">
    <citation type="submission" date="2014-04" db="EMBL/GenBank/DDBJ databases">
        <authorList>
            <consortium name="DOE Joint Genome Institute"/>
            <person name="Kuo A."/>
            <person name="Tarkka M."/>
            <person name="Buscot F."/>
            <person name="Kohler A."/>
            <person name="Nagy L.G."/>
            <person name="Floudas D."/>
            <person name="Copeland A."/>
            <person name="Barry K.W."/>
            <person name="Cichocki N."/>
            <person name="Veneault-Fourrey C."/>
            <person name="LaButti K."/>
            <person name="Lindquist E.A."/>
            <person name="Lipzen A."/>
            <person name="Lundell T."/>
            <person name="Morin E."/>
            <person name="Murat C."/>
            <person name="Sun H."/>
            <person name="Tunlid A."/>
            <person name="Henrissat B."/>
            <person name="Grigoriev I.V."/>
            <person name="Hibbett D.S."/>
            <person name="Martin F."/>
            <person name="Nordberg H.P."/>
            <person name="Cantor M.N."/>
            <person name="Hua S.X."/>
        </authorList>
    </citation>
    <scope>NUCLEOTIDE SEQUENCE [LARGE SCALE GENOMIC DNA]</scope>
    <source>
        <strain evidence="3 4">F 1598</strain>
    </source>
</reference>
<dbReference type="SUPFAM" id="SSF51430">
    <property type="entry name" value="NAD(P)-linked oxidoreductase"/>
    <property type="match status" value="1"/>
</dbReference>
<dbReference type="AlphaFoldDB" id="A0A0C3BLK5"/>
<dbReference type="InterPro" id="IPR036812">
    <property type="entry name" value="NAD(P)_OxRdtase_dom_sf"/>
</dbReference>
<gene>
    <name evidence="3" type="ORF">PILCRDRAFT_3825</name>
</gene>
<feature type="domain" description="NADP-dependent oxidoreductase" evidence="2">
    <location>
        <begin position="19"/>
        <end position="312"/>
    </location>
</feature>
<organism evidence="3 4">
    <name type="scientific">Piloderma croceum (strain F 1598)</name>
    <dbReference type="NCBI Taxonomy" id="765440"/>
    <lineage>
        <taxon>Eukaryota</taxon>
        <taxon>Fungi</taxon>
        <taxon>Dikarya</taxon>
        <taxon>Basidiomycota</taxon>
        <taxon>Agaricomycotina</taxon>
        <taxon>Agaricomycetes</taxon>
        <taxon>Agaricomycetidae</taxon>
        <taxon>Atheliales</taxon>
        <taxon>Atheliaceae</taxon>
        <taxon>Piloderma</taxon>
    </lineage>
</organism>
<dbReference type="InParanoid" id="A0A0C3BLK5"/>
<evidence type="ECO:0000256" key="1">
    <source>
        <dbReference type="ARBA" id="ARBA00023002"/>
    </source>
</evidence>
<dbReference type="FunCoup" id="A0A0C3BLK5">
    <property type="interactions" value="270"/>
</dbReference>
<protein>
    <recommendedName>
        <fullName evidence="2">NADP-dependent oxidoreductase domain-containing protein</fullName>
    </recommendedName>
</protein>
<dbReference type="PANTHER" id="PTHR43625:SF78">
    <property type="entry name" value="PYRIDOXAL REDUCTASE-RELATED"/>
    <property type="match status" value="1"/>
</dbReference>
<dbReference type="OrthoDB" id="37537at2759"/>
<dbReference type="Gene3D" id="3.20.20.100">
    <property type="entry name" value="NADP-dependent oxidoreductase domain"/>
    <property type="match status" value="1"/>
</dbReference>
<evidence type="ECO:0000259" key="2">
    <source>
        <dbReference type="Pfam" id="PF00248"/>
    </source>
</evidence>
<dbReference type="HOGENOM" id="CLU_023205_2_1_1"/>
<dbReference type="InterPro" id="IPR050791">
    <property type="entry name" value="Aldo-Keto_reductase"/>
</dbReference>
<keyword evidence="1" id="KW-0560">Oxidoreductase</keyword>
<evidence type="ECO:0000313" key="3">
    <source>
        <dbReference type="EMBL" id="KIM87333.1"/>
    </source>
</evidence>
<dbReference type="Proteomes" id="UP000054166">
    <property type="component" value="Unassembled WGS sequence"/>
</dbReference>
<name>A0A0C3BLK5_PILCF</name>